<dbReference type="EMBL" id="CP104213">
    <property type="protein sequence ID" value="UWX65576.1"/>
    <property type="molecule type" value="Genomic_DNA"/>
</dbReference>
<gene>
    <name evidence="2" type="ORF">N0D28_03385</name>
    <name evidence="3" type="ORF">N0D28_10915</name>
    <name evidence="4" type="ORF">N0D28_14690</name>
    <name evidence="5" type="ORF">N0D28_14740</name>
</gene>
<feature type="domain" description="Transposase IS4-like" evidence="1">
    <location>
        <begin position="2"/>
        <end position="135"/>
    </location>
</feature>
<keyword evidence="6" id="KW-1185">Reference proteome</keyword>
<dbReference type="PANTHER" id="PTHR30007:SF0">
    <property type="entry name" value="TRANSPOSASE"/>
    <property type="match status" value="1"/>
</dbReference>
<dbReference type="EMBL" id="CP104213">
    <property type="protein sequence ID" value="UWX65673.1"/>
    <property type="molecule type" value="Genomic_DNA"/>
</dbReference>
<proteinExistence type="predicted"/>
<protein>
    <submittedName>
        <fullName evidence="3">Transposase</fullName>
    </submittedName>
</protein>
<evidence type="ECO:0000259" key="1">
    <source>
        <dbReference type="Pfam" id="PF01609"/>
    </source>
</evidence>
<dbReference type="PANTHER" id="PTHR30007">
    <property type="entry name" value="PHP DOMAIN PROTEIN"/>
    <property type="match status" value="1"/>
</dbReference>
<evidence type="ECO:0000313" key="3">
    <source>
        <dbReference type="EMBL" id="UWX65634.1"/>
    </source>
</evidence>
<reference evidence="3" key="1">
    <citation type="submission" date="2022-09" db="EMBL/GenBank/DDBJ databases">
        <title>genome sequence of Deinococcus rubellus.</title>
        <authorList>
            <person name="Srinivasan S."/>
        </authorList>
    </citation>
    <scope>NUCLEOTIDE SEQUENCE</scope>
    <source>
        <strain evidence="3">Ant6</strain>
    </source>
</reference>
<evidence type="ECO:0000313" key="5">
    <source>
        <dbReference type="EMBL" id="UWX65673.1"/>
    </source>
</evidence>
<evidence type="ECO:0000313" key="4">
    <source>
        <dbReference type="EMBL" id="UWX65672.1"/>
    </source>
</evidence>
<accession>A0ABY5YN18</accession>
<dbReference type="Proteomes" id="UP001060261">
    <property type="component" value="Chromosome"/>
</dbReference>
<name>A0ABY5YN18_9DEIO</name>
<sequence length="159" mass="17725">MTTDTDGNLLGCRVTTANVDDREGLKLVLNTFKADAPFVKKLYLDGGYGGGPFKAWAKTTTGIEVEVVRRPDEGITLIGGIAQLPTNTPTEEQFRLAAEMARRGEKGFKVVRKRWVVERTFAWLLTFRRLKVDYEECMPISEGFIYAAGSCILLNRLCA</sequence>
<dbReference type="Pfam" id="PF01609">
    <property type="entry name" value="DDE_Tnp_1"/>
    <property type="match status" value="1"/>
</dbReference>
<dbReference type="RefSeq" id="WP_260561831.1">
    <property type="nucleotide sequence ID" value="NZ_CP104213.1"/>
</dbReference>
<evidence type="ECO:0000313" key="6">
    <source>
        <dbReference type="Proteomes" id="UP001060261"/>
    </source>
</evidence>
<dbReference type="InterPro" id="IPR002559">
    <property type="entry name" value="Transposase_11"/>
</dbReference>
<evidence type="ECO:0000313" key="2">
    <source>
        <dbReference type="EMBL" id="UWX65576.1"/>
    </source>
</evidence>
<organism evidence="3 6">
    <name type="scientific">Deinococcus rubellus</name>
    <dbReference type="NCBI Taxonomy" id="1889240"/>
    <lineage>
        <taxon>Bacteria</taxon>
        <taxon>Thermotogati</taxon>
        <taxon>Deinococcota</taxon>
        <taxon>Deinococci</taxon>
        <taxon>Deinococcales</taxon>
        <taxon>Deinococcaceae</taxon>
        <taxon>Deinococcus</taxon>
    </lineage>
</organism>
<dbReference type="EMBL" id="CP104213">
    <property type="protein sequence ID" value="UWX65672.1"/>
    <property type="molecule type" value="Genomic_DNA"/>
</dbReference>
<dbReference type="EMBL" id="CP104213">
    <property type="protein sequence ID" value="UWX65634.1"/>
    <property type="molecule type" value="Genomic_DNA"/>
</dbReference>